<keyword evidence="1" id="KW-0812">Transmembrane</keyword>
<proteinExistence type="predicted"/>
<evidence type="ECO:0000313" key="2">
    <source>
        <dbReference type="EMBL" id="GGM40973.1"/>
    </source>
</evidence>
<accession>A0A917TVX5</accession>
<feature type="transmembrane region" description="Helical" evidence="1">
    <location>
        <begin position="44"/>
        <end position="61"/>
    </location>
</feature>
<reference evidence="2" key="2">
    <citation type="submission" date="2020-09" db="EMBL/GenBank/DDBJ databases">
        <authorList>
            <person name="Sun Q."/>
            <person name="Zhou Y."/>
        </authorList>
    </citation>
    <scope>NUCLEOTIDE SEQUENCE</scope>
    <source>
        <strain evidence="2">CGMCC 1.6333</strain>
    </source>
</reference>
<dbReference type="RefSeq" id="WP_117157330.1">
    <property type="nucleotide sequence ID" value="NZ_BMLG01000025.1"/>
</dbReference>
<name>A0A917TVX5_9BACI</name>
<keyword evidence="1" id="KW-0472">Membrane</keyword>
<gene>
    <name evidence="2" type="ORF">GCM10011351_28980</name>
</gene>
<keyword evidence="3" id="KW-1185">Reference proteome</keyword>
<protein>
    <submittedName>
        <fullName evidence="2">Uncharacterized protein</fullName>
    </submittedName>
</protein>
<dbReference type="AlphaFoldDB" id="A0A917TVX5"/>
<evidence type="ECO:0000256" key="1">
    <source>
        <dbReference type="SAM" id="Phobius"/>
    </source>
</evidence>
<evidence type="ECO:0000313" key="3">
    <source>
        <dbReference type="Proteomes" id="UP000618460"/>
    </source>
</evidence>
<dbReference type="Proteomes" id="UP000618460">
    <property type="component" value="Unassembled WGS sequence"/>
</dbReference>
<dbReference type="OrthoDB" id="21325at2"/>
<feature type="transmembrane region" description="Helical" evidence="1">
    <location>
        <begin position="12"/>
        <end position="32"/>
    </location>
</feature>
<keyword evidence="1" id="KW-1133">Transmembrane helix</keyword>
<sequence length="62" mass="6639">MTLQEELGVPANTFALALLFAFLSGAIILNVLKEELPEDRESSAWAFSLGANGYLALLLTIA</sequence>
<organism evidence="2 3">
    <name type="scientific">Paraliobacillus quinghaiensis</name>
    <dbReference type="NCBI Taxonomy" id="470815"/>
    <lineage>
        <taxon>Bacteria</taxon>
        <taxon>Bacillati</taxon>
        <taxon>Bacillota</taxon>
        <taxon>Bacilli</taxon>
        <taxon>Bacillales</taxon>
        <taxon>Bacillaceae</taxon>
        <taxon>Paraliobacillus</taxon>
    </lineage>
</organism>
<dbReference type="EMBL" id="BMLG01000025">
    <property type="protein sequence ID" value="GGM40973.1"/>
    <property type="molecule type" value="Genomic_DNA"/>
</dbReference>
<comment type="caution">
    <text evidence="2">The sequence shown here is derived from an EMBL/GenBank/DDBJ whole genome shotgun (WGS) entry which is preliminary data.</text>
</comment>
<reference evidence="2" key="1">
    <citation type="journal article" date="2014" name="Int. J. Syst. Evol. Microbiol.">
        <title>Complete genome sequence of Corynebacterium casei LMG S-19264T (=DSM 44701T), isolated from a smear-ripened cheese.</title>
        <authorList>
            <consortium name="US DOE Joint Genome Institute (JGI-PGF)"/>
            <person name="Walter F."/>
            <person name="Albersmeier A."/>
            <person name="Kalinowski J."/>
            <person name="Ruckert C."/>
        </authorList>
    </citation>
    <scope>NUCLEOTIDE SEQUENCE</scope>
    <source>
        <strain evidence="2">CGMCC 1.6333</strain>
    </source>
</reference>